<protein>
    <submittedName>
        <fullName evidence="2">Transaldolase</fullName>
    </submittedName>
</protein>
<comment type="caution">
    <text evidence="2">The sequence shown here is derived from an EMBL/GenBank/DDBJ whole genome shotgun (WGS) entry which is preliminary data.</text>
</comment>
<dbReference type="PANTHER" id="PTHR10683:SF40">
    <property type="entry name" value="FRUCTOSE-6-PHOSPHATE ALDOLASE 1-RELATED"/>
    <property type="match status" value="1"/>
</dbReference>
<reference evidence="3" key="1">
    <citation type="journal article" date="2019" name="Int. J. Syst. Evol. Microbiol.">
        <title>The Global Catalogue of Microorganisms (GCM) 10K type strain sequencing project: providing services to taxonomists for standard genome sequencing and annotation.</title>
        <authorList>
            <consortium name="The Broad Institute Genomics Platform"/>
            <consortium name="The Broad Institute Genome Sequencing Center for Infectious Disease"/>
            <person name="Wu L."/>
            <person name="Ma J."/>
        </authorList>
    </citation>
    <scope>NUCLEOTIDE SEQUENCE [LARGE SCALE GENOMIC DNA]</scope>
    <source>
        <strain evidence="3">CGMCC 1.12478</strain>
    </source>
</reference>
<evidence type="ECO:0000256" key="1">
    <source>
        <dbReference type="ARBA" id="ARBA00023270"/>
    </source>
</evidence>
<dbReference type="RefSeq" id="WP_188484192.1">
    <property type="nucleotide sequence ID" value="NZ_BMFC01000021.1"/>
</dbReference>
<name>A0ABQ1LFQ5_9RHOB</name>
<dbReference type="SUPFAM" id="SSF51569">
    <property type="entry name" value="Aldolase"/>
    <property type="match status" value="1"/>
</dbReference>
<dbReference type="Gene3D" id="3.20.20.70">
    <property type="entry name" value="Aldolase class I"/>
    <property type="match status" value="1"/>
</dbReference>
<dbReference type="Proteomes" id="UP000645462">
    <property type="component" value="Unassembled WGS sequence"/>
</dbReference>
<sequence length="219" mass="23351">MDLYLDTADREAWADLMPTGLFRGITTNPLLAQRAGLDYPSINWKDMAQRARDLGAQDLHAQVFGPVETYVDWAGSLYDAGAAAGLRTVVKIPMTEAALRTVPAIKALGGAILLTAVYDPKQVVVAKALNANFAAPYFGRMLEAGLPALDLITQMRAIAGAQPRILVASLRNADQIVALAGRGLDCFTLAPDLARRLLSDPMTDQAAADFEAAALGRTL</sequence>
<dbReference type="InterPro" id="IPR013785">
    <property type="entry name" value="Aldolase_TIM"/>
</dbReference>
<dbReference type="InterPro" id="IPR001585">
    <property type="entry name" value="TAL/FSA"/>
</dbReference>
<organism evidence="2 3">
    <name type="scientific">Marivita lacus</name>
    <dbReference type="NCBI Taxonomy" id="1323742"/>
    <lineage>
        <taxon>Bacteria</taxon>
        <taxon>Pseudomonadati</taxon>
        <taxon>Pseudomonadota</taxon>
        <taxon>Alphaproteobacteria</taxon>
        <taxon>Rhodobacterales</taxon>
        <taxon>Roseobacteraceae</taxon>
        <taxon>Marivita</taxon>
    </lineage>
</organism>
<proteinExistence type="predicted"/>
<dbReference type="PANTHER" id="PTHR10683">
    <property type="entry name" value="TRANSALDOLASE"/>
    <property type="match status" value="1"/>
</dbReference>
<dbReference type="Pfam" id="PF00923">
    <property type="entry name" value="TAL_FSA"/>
    <property type="match status" value="1"/>
</dbReference>
<accession>A0ABQ1LFQ5</accession>
<evidence type="ECO:0000313" key="3">
    <source>
        <dbReference type="Proteomes" id="UP000645462"/>
    </source>
</evidence>
<dbReference type="EMBL" id="BMFC01000021">
    <property type="protein sequence ID" value="GGC22067.1"/>
    <property type="molecule type" value="Genomic_DNA"/>
</dbReference>
<gene>
    <name evidence="2" type="primary">mipB</name>
    <name evidence="2" type="ORF">GCM10011363_43330</name>
</gene>
<evidence type="ECO:0000313" key="2">
    <source>
        <dbReference type="EMBL" id="GGC22067.1"/>
    </source>
</evidence>
<keyword evidence="1" id="KW-0704">Schiff base</keyword>
<keyword evidence="3" id="KW-1185">Reference proteome</keyword>